<dbReference type="AlphaFoldDB" id="A0A0C2X8F4"/>
<accession>A0A0C2X8F4</accession>
<evidence type="ECO:0000256" key="1">
    <source>
        <dbReference type="SAM" id="MobiDB-lite"/>
    </source>
</evidence>
<dbReference type="OrthoDB" id="1872379at2759"/>
<proteinExistence type="predicted"/>
<sequence length="226" mass="24871">DLQACLRYAEELKSDGNDHFRAGSWNEALGVYRSGLGRLPPRKEKKTQDTDNETVAEGSDPIQDEDEEETALDKECSSARAVLNANIAACYVKLVSIKPCSIGEHKEAVQACSQALLDDPEYVKALQRRASSSEAIGTWSSLTTAQDDYNTLLKILPESDRRRGEISAALHKLKPRLEDAQKRETTEMVDKLKGVGNSILGEFGLSTDNFQFVPNGQGGYSVNFTQ</sequence>
<dbReference type="STRING" id="946122.A0A0C2X8F4"/>
<dbReference type="EMBL" id="KN818223">
    <property type="protein sequence ID" value="KIL70642.1"/>
    <property type="molecule type" value="Genomic_DNA"/>
</dbReference>
<dbReference type="InterPro" id="IPR052769">
    <property type="entry name" value="TPR_domain_protein"/>
</dbReference>
<dbReference type="PANTHER" id="PTHR46014:SF1">
    <property type="entry name" value="TETRATRICOPEPTIDE REPEAT PROTEIN 1"/>
    <property type="match status" value="1"/>
</dbReference>
<keyword evidence="3" id="KW-1185">Reference proteome</keyword>
<feature type="non-terminal residue" evidence="2">
    <location>
        <position position="1"/>
    </location>
</feature>
<dbReference type="PANTHER" id="PTHR46014">
    <property type="entry name" value="TETRATRICOPEPTIDE REPEAT PROTEIN 1"/>
    <property type="match status" value="1"/>
</dbReference>
<dbReference type="InterPro" id="IPR011990">
    <property type="entry name" value="TPR-like_helical_dom_sf"/>
</dbReference>
<dbReference type="Gene3D" id="1.25.40.10">
    <property type="entry name" value="Tetratricopeptide repeat domain"/>
    <property type="match status" value="1"/>
</dbReference>
<dbReference type="InParanoid" id="A0A0C2X8F4"/>
<evidence type="ECO:0000313" key="3">
    <source>
        <dbReference type="Proteomes" id="UP000054549"/>
    </source>
</evidence>
<evidence type="ECO:0000313" key="2">
    <source>
        <dbReference type="EMBL" id="KIL70642.1"/>
    </source>
</evidence>
<feature type="non-terminal residue" evidence="2">
    <location>
        <position position="226"/>
    </location>
</feature>
<gene>
    <name evidence="2" type="ORF">M378DRAFT_56382</name>
</gene>
<protein>
    <recommendedName>
        <fullName evidence="4">Tetratricopeptide repeat protein 1</fullName>
    </recommendedName>
</protein>
<evidence type="ECO:0008006" key="4">
    <source>
        <dbReference type="Google" id="ProtNLM"/>
    </source>
</evidence>
<dbReference type="SUPFAM" id="SSF48452">
    <property type="entry name" value="TPR-like"/>
    <property type="match status" value="1"/>
</dbReference>
<feature type="region of interest" description="Disordered" evidence="1">
    <location>
        <begin position="36"/>
        <end position="66"/>
    </location>
</feature>
<name>A0A0C2X8F4_AMAMK</name>
<organism evidence="2 3">
    <name type="scientific">Amanita muscaria (strain Koide BX008)</name>
    <dbReference type="NCBI Taxonomy" id="946122"/>
    <lineage>
        <taxon>Eukaryota</taxon>
        <taxon>Fungi</taxon>
        <taxon>Dikarya</taxon>
        <taxon>Basidiomycota</taxon>
        <taxon>Agaricomycotina</taxon>
        <taxon>Agaricomycetes</taxon>
        <taxon>Agaricomycetidae</taxon>
        <taxon>Agaricales</taxon>
        <taxon>Pluteineae</taxon>
        <taxon>Amanitaceae</taxon>
        <taxon>Amanita</taxon>
    </lineage>
</organism>
<dbReference type="Proteomes" id="UP000054549">
    <property type="component" value="Unassembled WGS sequence"/>
</dbReference>
<dbReference type="HOGENOM" id="CLU_058463_0_0_1"/>
<reference evidence="2 3" key="1">
    <citation type="submission" date="2014-04" db="EMBL/GenBank/DDBJ databases">
        <title>Evolutionary Origins and Diversification of the Mycorrhizal Mutualists.</title>
        <authorList>
            <consortium name="DOE Joint Genome Institute"/>
            <consortium name="Mycorrhizal Genomics Consortium"/>
            <person name="Kohler A."/>
            <person name="Kuo A."/>
            <person name="Nagy L.G."/>
            <person name="Floudas D."/>
            <person name="Copeland A."/>
            <person name="Barry K.W."/>
            <person name="Cichocki N."/>
            <person name="Veneault-Fourrey C."/>
            <person name="LaButti K."/>
            <person name="Lindquist E.A."/>
            <person name="Lipzen A."/>
            <person name="Lundell T."/>
            <person name="Morin E."/>
            <person name="Murat C."/>
            <person name="Riley R."/>
            <person name="Ohm R."/>
            <person name="Sun H."/>
            <person name="Tunlid A."/>
            <person name="Henrissat B."/>
            <person name="Grigoriev I.V."/>
            <person name="Hibbett D.S."/>
            <person name="Martin F."/>
        </authorList>
    </citation>
    <scope>NUCLEOTIDE SEQUENCE [LARGE SCALE GENOMIC DNA]</scope>
    <source>
        <strain evidence="2 3">Koide BX008</strain>
    </source>
</reference>